<gene>
    <name evidence="2" type="ORF">ACFPN2_13340</name>
</gene>
<sequence>MAVIAPNDDCVVIRVVYDGAPMAGKTTSVATLGRGLGAGVYSPADLNGRTLYFDWLDYTGGLFEGRRIRCQIVSVPGQATLAPRRRRLLESADVVVFVGDSSPSGFEADRRYLGALRGVLNSVGGPPIGIVLQANKRDLPDAVSLTQIRGMLDELELRSAVIESVATDGTGIRETFVFAVRLALDRVRELMRSGALVTAQPKINSAADLLKEMQSAESGALDLAIESGQLTHTRLHDLQQQTSMASQAFQEAMQANVDSPASPATLHEPGAKTTSAAEMHDESARASPDAQAISLSRTDESRVPAAPDEKVASGLVWPPVDGRLVLHEIGSSQVSLRRDTEGAWTGTIDHRWLLHSAADAVFDNIDAGRTELVQWARQHVAGSELLSKQRCIVLAADGQGRYRLWQIVRIEASLQTQMEEALLGDASIIAKALMTVARSFMAVAERMPAAMCELQLTLGTVGAAVTGAVYLGLMPPPSQLRPARSWSISEASELLLSELAFARPTLRARRGDLLAELWKVSRHGEGQPPHEWRLLQRLAALAKE</sequence>
<proteinExistence type="predicted"/>
<dbReference type="CDD" id="cd00882">
    <property type="entry name" value="Ras_like_GTPase"/>
    <property type="match status" value="1"/>
</dbReference>
<dbReference type="Gene3D" id="3.40.50.300">
    <property type="entry name" value="P-loop containing nucleotide triphosphate hydrolases"/>
    <property type="match status" value="1"/>
</dbReference>
<name>A0ABV8SR39_9GAMM</name>
<evidence type="ECO:0000313" key="3">
    <source>
        <dbReference type="Proteomes" id="UP001595904"/>
    </source>
</evidence>
<feature type="compositionally biased region" description="Basic and acidic residues" evidence="1">
    <location>
        <begin position="297"/>
        <end position="309"/>
    </location>
</feature>
<dbReference type="Proteomes" id="UP001595904">
    <property type="component" value="Unassembled WGS sequence"/>
</dbReference>
<reference evidence="3" key="1">
    <citation type="journal article" date="2019" name="Int. J. Syst. Evol. Microbiol.">
        <title>The Global Catalogue of Microorganisms (GCM) 10K type strain sequencing project: providing services to taxonomists for standard genome sequencing and annotation.</title>
        <authorList>
            <consortium name="The Broad Institute Genomics Platform"/>
            <consortium name="The Broad Institute Genome Sequencing Center for Infectious Disease"/>
            <person name="Wu L."/>
            <person name="Ma J."/>
        </authorList>
    </citation>
    <scope>NUCLEOTIDE SEQUENCE [LARGE SCALE GENOMIC DNA]</scope>
    <source>
        <strain evidence="3">CGMCC 1.10759</strain>
    </source>
</reference>
<accession>A0ABV8SR39</accession>
<evidence type="ECO:0000313" key="2">
    <source>
        <dbReference type="EMBL" id="MFC4310069.1"/>
    </source>
</evidence>
<dbReference type="SUPFAM" id="SSF52540">
    <property type="entry name" value="P-loop containing nucleoside triphosphate hydrolases"/>
    <property type="match status" value="1"/>
</dbReference>
<dbReference type="EMBL" id="JBHSDU010000003">
    <property type="protein sequence ID" value="MFC4310069.1"/>
    <property type="molecule type" value="Genomic_DNA"/>
</dbReference>
<organism evidence="2 3">
    <name type="scientific">Steroidobacter flavus</name>
    <dbReference type="NCBI Taxonomy" id="1842136"/>
    <lineage>
        <taxon>Bacteria</taxon>
        <taxon>Pseudomonadati</taxon>
        <taxon>Pseudomonadota</taxon>
        <taxon>Gammaproteobacteria</taxon>
        <taxon>Steroidobacterales</taxon>
        <taxon>Steroidobacteraceae</taxon>
        <taxon>Steroidobacter</taxon>
    </lineage>
</organism>
<protein>
    <submittedName>
        <fullName evidence="2">ATP/GTP-binding protein</fullName>
    </submittedName>
</protein>
<dbReference type="RefSeq" id="WP_380597261.1">
    <property type="nucleotide sequence ID" value="NZ_JBHSDU010000003.1"/>
</dbReference>
<keyword evidence="3" id="KW-1185">Reference proteome</keyword>
<feature type="region of interest" description="Disordered" evidence="1">
    <location>
        <begin position="252"/>
        <end position="309"/>
    </location>
</feature>
<evidence type="ECO:0000256" key="1">
    <source>
        <dbReference type="SAM" id="MobiDB-lite"/>
    </source>
</evidence>
<dbReference type="InterPro" id="IPR027417">
    <property type="entry name" value="P-loop_NTPase"/>
</dbReference>
<comment type="caution">
    <text evidence="2">The sequence shown here is derived from an EMBL/GenBank/DDBJ whole genome shotgun (WGS) entry which is preliminary data.</text>
</comment>